<evidence type="ECO:0000256" key="2">
    <source>
        <dbReference type="ARBA" id="ARBA00022448"/>
    </source>
</evidence>
<keyword evidence="3" id="KW-1003">Cell membrane</keyword>
<keyword evidence="5 7" id="KW-1133">Transmembrane helix</keyword>
<feature type="transmembrane region" description="Helical" evidence="7">
    <location>
        <begin position="20"/>
        <end position="43"/>
    </location>
</feature>
<dbReference type="GO" id="GO:0022857">
    <property type="term" value="F:transmembrane transporter activity"/>
    <property type="evidence" value="ECO:0007669"/>
    <property type="project" value="InterPro"/>
</dbReference>
<dbReference type="CDD" id="cd06173">
    <property type="entry name" value="MFS_MefA_like"/>
    <property type="match status" value="1"/>
</dbReference>
<comment type="subcellular location">
    <subcellularLocation>
        <location evidence="1">Cell membrane</location>
        <topology evidence="1">Multi-pass membrane protein</topology>
    </subcellularLocation>
</comment>
<dbReference type="Gene3D" id="1.20.1250.20">
    <property type="entry name" value="MFS general substrate transporter like domains"/>
    <property type="match status" value="1"/>
</dbReference>
<organism evidence="8 9">
    <name type="scientific">Rugamonas rubra</name>
    <dbReference type="NCBI Taxonomy" id="758825"/>
    <lineage>
        <taxon>Bacteria</taxon>
        <taxon>Pseudomonadati</taxon>
        <taxon>Pseudomonadota</taxon>
        <taxon>Betaproteobacteria</taxon>
        <taxon>Burkholderiales</taxon>
        <taxon>Oxalobacteraceae</taxon>
        <taxon>Telluria group</taxon>
        <taxon>Rugamonas</taxon>
    </lineage>
</organism>
<evidence type="ECO:0000313" key="8">
    <source>
        <dbReference type="EMBL" id="SFM17259.1"/>
    </source>
</evidence>
<evidence type="ECO:0000256" key="7">
    <source>
        <dbReference type="SAM" id="Phobius"/>
    </source>
</evidence>
<feature type="transmembrane region" description="Helical" evidence="7">
    <location>
        <begin position="377"/>
        <end position="399"/>
    </location>
</feature>
<dbReference type="Proteomes" id="UP000199470">
    <property type="component" value="Unassembled WGS sequence"/>
</dbReference>
<keyword evidence="9" id="KW-1185">Reference proteome</keyword>
<feature type="transmembrane region" description="Helical" evidence="7">
    <location>
        <begin position="287"/>
        <end position="310"/>
    </location>
</feature>
<dbReference type="InterPro" id="IPR011701">
    <property type="entry name" value="MFS"/>
</dbReference>
<dbReference type="GO" id="GO:0005886">
    <property type="term" value="C:plasma membrane"/>
    <property type="evidence" value="ECO:0007669"/>
    <property type="project" value="UniProtKB-SubCell"/>
</dbReference>
<dbReference type="InterPro" id="IPR036259">
    <property type="entry name" value="MFS_trans_sf"/>
</dbReference>
<name>A0A1I4NP71_9BURK</name>
<dbReference type="Pfam" id="PF07690">
    <property type="entry name" value="MFS_1"/>
    <property type="match status" value="2"/>
</dbReference>
<dbReference type="AlphaFoldDB" id="A0A1I4NP71"/>
<feature type="transmembrane region" description="Helical" evidence="7">
    <location>
        <begin position="411"/>
        <end position="434"/>
    </location>
</feature>
<gene>
    <name evidence="8" type="ORF">SAMN02982985_03029</name>
</gene>
<sequence>MSAPKNQRAALTRNPNFRWLMRGSVVSLIGDQLTLIALPWLVLKLTGDPLALGLVVAMMSVPRAIFILIGGALVDRYSPKRVLMLSKYANAVLLALLTALVLNPHTPHTVALSDTLSFTLLVGPQMTLSILYALALLIGLAQAFSIPAGTSILPRAIAPEHLDMANGIMMGLRQISMLVGPLLAAALIALGGDGGASASASVAAGALDAAAAGAGADAANGGAGLIANAHGIALAFGIDCLSFLLSAWTLSQVRMPPAASAPQQAPVLRAVGAGLAMVWRDRALRTCFAYWGVVALFIGGSLQVALPVLADQKLHGASAFGLLMAANGSGMLIGMAVAAVGGARLRLASFGATILLVDALAGALLMPLGAIDATWQGALLLLLVGVLSGFMQIAVFSWIQRRVPRDMMGRAMSIFMFIFMGLAPLSAAATGWLLQSITLSQLFAGGGGLLLLFALTAAAATPMRRIAYTNTPEQT</sequence>
<reference evidence="8 9" key="1">
    <citation type="submission" date="2016-10" db="EMBL/GenBank/DDBJ databases">
        <authorList>
            <person name="de Groot N.N."/>
        </authorList>
    </citation>
    <scope>NUCLEOTIDE SEQUENCE [LARGE SCALE GENOMIC DNA]</scope>
    <source>
        <strain evidence="8 9">ATCC 43154</strain>
    </source>
</reference>
<dbReference type="PANTHER" id="PTHR23513:SF9">
    <property type="entry name" value="ENTEROBACTIN EXPORTER ENTS"/>
    <property type="match status" value="1"/>
</dbReference>
<evidence type="ECO:0000256" key="3">
    <source>
        <dbReference type="ARBA" id="ARBA00022475"/>
    </source>
</evidence>
<evidence type="ECO:0000256" key="4">
    <source>
        <dbReference type="ARBA" id="ARBA00022692"/>
    </source>
</evidence>
<keyword evidence="2" id="KW-0813">Transport</keyword>
<keyword evidence="6 7" id="KW-0472">Membrane</keyword>
<accession>A0A1I4NP71</accession>
<evidence type="ECO:0000256" key="6">
    <source>
        <dbReference type="ARBA" id="ARBA00023136"/>
    </source>
</evidence>
<feature type="transmembrane region" description="Helical" evidence="7">
    <location>
        <begin position="49"/>
        <end position="73"/>
    </location>
</feature>
<dbReference type="RefSeq" id="WP_342742515.1">
    <property type="nucleotide sequence ID" value="NZ_FOTW01000014.1"/>
</dbReference>
<dbReference type="PANTHER" id="PTHR23513">
    <property type="entry name" value="INTEGRAL MEMBRANE EFFLUX PROTEIN-RELATED"/>
    <property type="match status" value="1"/>
</dbReference>
<evidence type="ECO:0000256" key="5">
    <source>
        <dbReference type="ARBA" id="ARBA00022989"/>
    </source>
</evidence>
<keyword evidence="4 7" id="KW-0812">Transmembrane</keyword>
<feature type="transmembrane region" description="Helical" evidence="7">
    <location>
        <begin position="316"/>
        <end position="340"/>
    </location>
</feature>
<proteinExistence type="predicted"/>
<evidence type="ECO:0000313" key="9">
    <source>
        <dbReference type="Proteomes" id="UP000199470"/>
    </source>
</evidence>
<dbReference type="EMBL" id="FOTW01000014">
    <property type="protein sequence ID" value="SFM17259.1"/>
    <property type="molecule type" value="Genomic_DNA"/>
</dbReference>
<dbReference type="SUPFAM" id="SSF103473">
    <property type="entry name" value="MFS general substrate transporter"/>
    <property type="match status" value="1"/>
</dbReference>
<dbReference type="STRING" id="758825.SAMN02982985_03029"/>
<feature type="transmembrane region" description="Helical" evidence="7">
    <location>
        <begin position="440"/>
        <end position="460"/>
    </location>
</feature>
<feature type="transmembrane region" description="Helical" evidence="7">
    <location>
        <begin position="175"/>
        <end position="192"/>
    </location>
</feature>
<evidence type="ECO:0000256" key="1">
    <source>
        <dbReference type="ARBA" id="ARBA00004651"/>
    </source>
</evidence>
<feature type="transmembrane region" description="Helical" evidence="7">
    <location>
        <begin position="347"/>
        <end position="371"/>
    </location>
</feature>
<feature type="transmembrane region" description="Helical" evidence="7">
    <location>
        <begin position="85"/>
        <end position="102"/>
    </location>
</feature>
<protein>
    <submittedName>
        <fullName evidence="8">Major Facilitator Superfamily protein</fullName>
    </submittedName>
</protein>
<feature type="transmembrane region" description="Helical" evidence="7">
    <location>
        <begin position="229"/>
        <end position="250"/>
    </location>
</feature>